<dbReference type="Pfam" id="PF02080">
    <property type="entry name" value="TrkA_C"/>
    <property type="match status" value="1"/>
</dbReference>
<dbReference type="InterPro" id="IPR036721">
    <property type="entry name" value="RCK_C_sf"/>
</dbReference>
<dbReference type="SUPFAM" id="SSF116726">
    <property type="entry name" value="TrkA C-terminal domain-like"/>
    <property type="match status" value="1"/>
</dbReference>
<dbReference type="GO" id="GO:0008324">
    <property type="term" value="F:monoatomic cation transmembrane transporter activity"/>
    <property type="evidence" value="ECO:0007669"/>
    <property type="project" value="InterPro"/>
</dbReference>
<dbReference type="KEGG" id="fpn:ABE65_010785"/>
<dbReference type="PIRSF" id="PIRSF005028">
    <property type="entry name" value="KhtT"/>
    <property type="match status" value="1"/>
</dbReference>
<dbReference type="InterPro" id="IPR058776">
    <property type="entry name" value="KhtT-like_N"/>
</dbReference>
<dbReference type="InterPro" id="IPR026278">
    <property type="entry name" value="KhtT"/>
</dbReference>
<feature type="domain" description="RCK C-terminal" evidence="1">
    <location>
        <begin position="76"/>
        <end position="160"/>
    </location>
</feature>
<dbReference type="PANTHER" id="PTHR30445">
    <property type="entry name" value="K(+)_H(+) ANTIPORTER SUBUNIT KHTT"/>
    <property type="match status" value="1"/>
</dbReference>
<protein>
    <submittedName>
        <fullName evidence="2">Potassium:proton antiporter</fullName>
    </submittedName>
</protein>
<dbReference type="Gene3D" id="3.30.70.1450">
    <property type="entry name" value="Regulator of K+ conductance, C-terminal domain"/>
    <property type="match status" value="1"/>
</dbReference>
<evidence type="ECO:0000313" key="2">
    <source>
        <dbReference type="EMBL" id="ANC77261.1"/>
    </source>
</evidence>
<dbReference type="EMBL" id="CP015378">
    <property type="protein sequence ID" value="ANC77261.1"/>
    <property type="molecule type" value="Genomic_DNA"/>
</dbReference>
<dbReference type="AlphaFoldDB" id="A0A160IM63"/>
<dbReference type="InterPro" id="IPR050144">
    <property type="entry name" value="AAE_transporter"/>
</dbReference>
<dbReference type="PROSITE" id="PS51202">
    <property type="entry name" value="RCK_C"/>
    <property type="match status" value="1"/>
</dbReference>
<evidence type="ECO:0000313" key="3">
    <source>
        <dbReference type="Proteomes" id="UP000076623"/>
    </source>
</evidence>
<name>A0A160IM63_9BACL</name>
<keyword evidence="3" id="KW-1185">Reference proteome</keyword>
<dbReference type="Pfam" id="PF25991">
    <property type="entry name" value="KhtT_N"/>
    <property type="match status" value="1"/>
</dbReference>
<proteinExistence type="predicted"/>
<dbReference type="PANTHER" id="PTHR30445:SF8">
    <property type="entry name" value="K(+)_H(+) ANTIPORTER SUBUNIT KHTT"/>
    <property type="match status" value="1"/>
</dbReference>
<gene>
    <name evidence="2" type="ORF">ABE65_010785</name>
</gene>
<accession>A0A160IM63</accession>
<evidence type="ECO:0000259" key="1">
    <source>
        <dbReference type="PROSITE" id="PS51202"/>
    </source>
</evidence>
<reference evidence="2 3" key="1">
    <citation type="submission" date="2016-04" db="EMBL/GenBank/DDBJ databases">
        <title>Complete genome sequence of Fictibacillus phosphorivorans G25-29, a strain toxic to nematodes.</title>
        <authorList>
            <person name="Zheng Z."/>
        </authorList>
    </citation>
    <scope>NUCLEOTIDE SEQUENCE [LARGE SCALE GENOMIC DNA]</scope>
    <source>
        <strain evidence="2 3">G25-29</strain>
    </source>
</reference>
<dbReference type="RefSeq" id="WP_066394618.1">
    <property type="nucleotide sequence ID" value="NZ_CP015378.1"/>
</dbReference>
<dbReference type="Proteomes" id="UP000076623">
    <property type="component" value="Chromosome"/>
</dbReference>
<dbReference type="GO" id="GO:0006813">
    <property type="term" value="P:potassium ion transport"/>
    <property type="evidence" value="ECO:0007669"/>
    <property type="project" value="InterPro"/>
</dbReference>
<dbReference type="STRING" id="1221500.ABE65_010785"/>
<sequence>MIVKETELPGIGRKFEVEIANRDKVVVIVHDDGRREIYHFDKHDYEESLSSVTLSDTEARQFAAIIGGMIYRPKALETIEMAFDELMIEWYRVDSNAFAVGRTIGELDIRQQYEVSVIAIIKGNKKVLNPGPETMIGSGDMLVISGERPGVKRIIKEMFSAEVSSE</sequence>
<dbReference type="InterPro" id="IPR006037">
    <property type="entry name" value="RCK_C"/>
</dbReference>
<organism evidence="2 3">
    <name type="scientific">Fictibacillus phosphorivorans</name>
    <dbReference type="NCBI Taxonomy" id="1221500"/>
    <lineage>
        <taxon>Bacteria</taxon>
        <taxon>Bacillati</taxon>
        <taxon>Bacillota</taxon>
        <taxon>Bacilli</taxon>
        <taxon>Bacillales</taxon>
        <taxon>Fictibacillaceae</taxon>
        <taxon>Fictibacillus</taxon>
    </lineage>
</organism>